<name>A0A6C1EBP1_SACPS</name>
<sequence length="1174" mass="135149">MGDLTEELSIPDNAQDLSKLLRSTSTKPHQIAEIVSKFDKLETYFPKKEIFVLDLLIDRLNNGNLDDFKTSEHTWIIFTRLLDAINDPISIKKLLKKLKTVPVMIRTFFLWPKDKLLTRSVSFIKAFFAINDYLIVNFSVEESFQLLEHAINGLSSCPTTDFALSYLQDACNLTHVDNITTTDNKIATCYCKHMLLPSLRYFAQTKNSASSNQSFIRLSHFMGKFLLQPRIDYMKLNKKFVQENASEITDDMAYYYFATFVTFLSKDNFAQLEVIFTILGAKKPSLECRFLNLLSESKKTVSQEFLEALLLEMLASTDESGVLSLIPIILKLDIEVAIKHIFRLLELIQLENLNDPLFSSHIWDLIIQSHANARELSDFFAKINEYCSRKGPDSYFLINHPAYVKSITKQLFTLSSLQWKNLLQTLLDQVNHDSTNRVPLYLIRICLEGLSEGASRATLDEVKPILSQVFTLESFNNSLQWDLKYHIMEVYDDIVPAEELEKIDYVLSSNIFDTTSADVEELFFYCFKLREYISFDLSDAKEKFMRHFEILDEERKSNLSYSVVSKFATLVNNNFTREQISSLIDSLLLNSTNLSSLLKNDDIFEETNITYALINKLASSYHQTFALEALIQIPIQCINKNVRVALINNLTCESFCLDSATRECLLHLLSSPTFKSNIETNFYELCEKTIMSPEMAISETGDEKKEIEDKISIFEKVWTNHLSQAKEPVSEKFLESGYDIVKQSMSLSNGDSKLIIAGFTIAKFLKPDNKHRDIQGMAISYAVKILENYSENFESETIPLFRISMSTLYKIITTGQGDISKHKSRILDIFSKIMLRYHSKKVYHAPEEQEMFLVHSLLTENKLEYIFAEYLNIEHTDKCDSALGFCLEESLKQGPDAFNRLLWNSAKSFSTISQPCAEKFVRVFIIMSKRIARDNNLGHHLFVIALLEAYTYCDIEKFGYKSYLLLFNAIKEFLVSKPWLFSQYCIEMLLPFCLKTLAFIVNHESTDEINEGFINIIEVIDHMLLVHRFKFSNRHHLFNSVLCQILEIIAIHDGTLCANSADAVARLITNYCEPYNVSNAQNGQKNNLSSKISLIKQSIRKNVLVVLTKYIQLSITTQFSLNIKKSLQPGIHAIFDILSQNELNQLNAFLDTPGKQYFKALYLQYKKVGKWRED</sequence>
<dbReference type="GO" id="GO:0042254">
    <property type="term" value="P:ribosome biogenesis"/>
    <property type="evidence" value="ECO:0007669"/>
    <property type="project" value="TreeGrafter"/>
</dbReference>
<organism evidence="2 3">
    <name type="scientific">Saccharomyces pastorianus</name>
    <name type="common">Lager yeast</name>
    <name type="synonym">Saccharomyces cerevisiae x Saccharomyces eubayanus</name>
    <dbReference type="NCBI Taxonomy" id="27292"/>
    <lineage>
        <taxon>Eukaryota</taxon>
        <taxon>Fungi</taxon>
        <taxon>Dikarya</taxon>
        <taxon>Ascomycota</taxon>
        <taxon>Saccharomycotina</taxon>
        <taxon>Saccharomycetes</taxon>
        <taxon>Saccharomycetales</taxon>
        <taxon>Saccharomycetaceae</taxon>
        <taxon>Saccharomyces</taxon>
    </lineage>
</organism>
<evidence type="ECO:0000313" key="3">
    <source>
        <dbReference type="Proteomes" id="UP000501346"/>
    </source>
</evidence>
<dbReference type="Proteomes" id="UP000501346">
    <property type="component" value="Chromosome SeX-ScX"/>
</dbReference>
<dbReference type="InterPro" id="IPR018849">
    <property type="entry name" value="Urb2/Npa2_C"/>
</dbReference>
<protein>
    <submittedName>
        <fullName evidence="2">rRNA primary transcript metabolism protein</fullName>
    </submittedName>
</protein>
<dbReference type="OrthoDB" id="160374at2759"/>
<gene>
    <name evidence="2" type="primary">URB2_2</name>
    <name evidence="2" type="ORF">GRS66_008751</name>
</gene>
<dbReference type="InterPro" id="IPR052609">
    <property type="entry name" value="Ribosome_Biogenesis_Reg"/>
</dbReference>
<dbReference type="EMBL" id="CP049007">
    <property type="protein sequence ID" value="QID86137.1"/>
    <property type="molecule type" value="Genomic_DNA"/>
</dbReference>
<dbReference type="Pfam" id="PF10441">
    <property type="entry name" value="Urb2"/>
    <property type="match status" value="1"/>
</dbReference>
<keyword evidence="3" id="KW-1185">Reference proteome</keyword>
<proteinExistence type="predicted"/>
<reference evidence="2 3" key="1">
    <citation type="journal article" date="2019" name="BMC Genomics">
        <title>Chromosome level assembly and comparative genome analysis confirm lager-brewing yeasts originated from a single hybridization.</title>
        <authorList>
            <person name="Salazar A.N."/>
            <person name="Gorter de Vries A.R."/>
            <person name="van den Broek M."/>
            <person name="Brouwers N."/>
            <person name="de la Torre Cortes P."/>
            <person name="Kuijpers N.G.A."/>
            <person name="Daran J.G."/>
            <person name="Abeel T."/>
        </authorList>
    </citation>
    <scope>NUCLEOTIDE SEQUENCE [LARGE SCALE GENOMIC DNA]</scope>
    <source>
        <strain evidence="2 3">CBS 1483</strain>
    </source>
</reference>
<evidence type="ECO:0000313" key="2">
    <source>
        <dbReference type="EMBL" id="QID86137.1"/>
    </source>
</evidence>
<accession>A0A6C1EBP1</accession>
<dbReference type="GO" id="GO:0005730">
    <property type="term" value="C:nucleolus"/>
    <property type="evidence" value="ECO:0007669"/>
    <property type="project" value="TreeGrafter"/>
</dbReference>
<dbReference type="PANTHER" id="PTHR15682:SF2">
    <property type="entry name" value="UNHEALTHY RIBOSOME BIOGENESIS PROTEIN 2 HOMOLOG"/>
    <property type="match status" value="1"/>
</dbReference>
<feature type="domain" description="Nucleolar 27S pre-rRNA processing Urb2/Npa2 C-terminal" evidence="1">
    <location>
        <begin position="966"/>
        <end position="1173"/>
    </location>
</feature>
<dbReference type="AlphaFoldDB" id="A0A6C1EBP1"/>
<dbReference type="PANTHER" id="PTHR15682">
    <property type="entry name" value="UNHEALTHY RIBOSOME BIOGENESIS PROTEIN 2 HOMOLOG"/>
    <property type="match status" value="1"/>
</dbReference>
<evidence type="ECO:0000259" key="1">
    <source>
        <dbReference type="Pfam" id="PF10441"/>
    </source>
</evidence>